<dbReference type="AlphaFoldDB" id="A0A2T0S8N6"/>
<evidence type="ECO:0000256" key="1">
    <source>
        <dbReference type="SAM" id="MobiDB-lite"/>
    </source>
</evidence>
<accession>A0A2T0S8N6</accession>
<protein>
    <submittedName>
        <fullName evidence="2">Uncharacterized protein</fullName>
    </submittedName>
</protein>
<keyword evidence="3" id="KW-1185">Reference proteome</keyword>
<evidence type="ECO:0000313" key="2">
    <source>
        <dbReference type="EMBL" id="PRY29673.1"/>
    </source>
</evidence>
<reference evidence="2 3" key="1">
    <citation type="submission" date="2018-03" db="EMBL/GenBank/DDBJ databases">
        <title>Genomic Encyclopedia of Archaeal and Bacterial Type Strains, Phase II (KMG-II): from individual species to whole genera.</title>
        <authorList>
            <person name="Goeker M."/>
        </authorList>
    </citation>
    <scope>NUCLEOTIDE SEQUENCE [LARGE SCALE GENOMIC DNA]</scope>
    <source>
        <strain evidence="2 3">DSM 44720</strain>
    </source>
</reference>
<name>A0A2T0S8N6_9PSEU</name>
<organism evidence="2 3">
    <name type="scientific">Umezawaea tangerina</name>
    <dbReference type="NCBI Taxonomy" id="84725"/>
    <lineage>
        <taxon>Bacteria</taxon>
        <taxon>Bacillati</taxon>
        <taxon>Actinomycetota</taxon>
        <taxon>Actinomycetes</taxon>
        <taxon>Pseudonocardiales</taxon>
        <taxon>Pseudonocardiaceae</taxon>
        <taxon>Umezawaea</taxon>
    </lineage>
</organism>
<feature type="region of interest" description="Disordered" evidence="1">
    <location>
        <begin position="1"/>
        <end position="33"/>
    </location>
</feature>
<comment type="caution">
    <text evidence="2">The sequence shown here is derived from an EMBL/GenBank/DDBJ whole genome shotgun (WGS) entry which is preliminary data.</text>
</comment>
<gene>
    <name evidence="2" type="ORF">CLV43_12522</name>
</gene>
<sequence length="33" mass="3295">MSAGQDFALPEPEFHAGPLSTGKGQGRGHATAA</sequence>
<dbReference type="EMBL" id="PVTF01000025">
    <property type="protein sequence ID" value="PRY29673.1"/>
    <property type="molecule type" value="Genomic_DNA"/>
</dbReference>
<evidence type="ECO:0000313" key="3">
    <source>
        <dbReference type="Proteomes" id="UP000239494"/>
    </source>
</evidence>
<dbReference type="Proteomes" id="UP000239494">
    <property type="component" value="Unassembled WGS sequence"/>
</dbReference>
<proteinExistence type="predicted"/>